<name>A0AAD7AK72_9AGAR</name>
<dbReference type="Proteomes" id="UP001218218">
    <property type="component" value="Unassembled WGS sequence"/>
</dbReference>
<dbReference type="PROSITE" id="PS50181">
    <property type="entry name" value="FBOX"/>
    <property type="match status" value="1"/>
</dbReference>
<dbReference type="SUPFAM" id="SSF50998">
    <property type="entry name" value="Quinoprotein alcohol dehydrogenase-like"/>
    <property type="match status" value="1"/>
</dbReference>
<gene>
    <name evidence="2" type="ORF">DFH08DRAFT_367082</name>
</gene>
<proteinExistence type="predicted"/>
<dbReference type="Gene3D" id="1.20.1280.50">
    <property type="match status" value="1"/>
</dbReference>
<evidence type="ECO:0000259" key="1">
    <source>
        <dbReference type="PROSITE" id="PS50181"/>
    </source>
</evidence>
<dbReference type="CDD" id="cd09917">
    <property type="entry name" value="F-box_SF"/>
    <property type="match status" value="1"/>
</dbReference>
<keyword evidence="3" id="KW-1185">Reference proteome</keyword>
<feature type="domain" description="F-box" evidence="1">
    <location>
        <begin position="1"/>
        <end position="46"/>
    </location>
</feature>
<dbReference type="InterPro" id="IPR011047">
    <property type="entry name" value="Quinoprotein_ADH-like_sf"/>
</dbReference>
<evidence type="ECO:0000313" key="2">
    <source>
        <dbReference type="EMBL" id="KAJ7361170.1"/>
    </source>
</evidence>
<dbReference type="EMBL" id="JARIHO010000005">
    <property type="protein sequence ID" value="KAJ7361170.1"/>
    <property type="molecule type" value="Genomic_DNA"/>
</dbReference>
<accession>A0AAD7AK72</accession>
<dbReference type="SUPFAM" id="SSF81383">
    <property type="entry name" value="F-box domain"/>
    <property type="match status" value="1"/>
</dbReference>
<comment type="caution">
    <text evidence="2">The sequence shown here is derived from an EMBL/GenBank/DDBJ whole genome shotgun (WGS) entry which is preliminary data.</text>
</comment>
<organism evidence="2 3">
    <name type="scientific">Mycena albidolilacea</name>
    <dbReference type="NCBI Taxonomy" id="1033008"/>
    <lineage>
        <taxon>Eukaryota</taxon>
        <taxon>Fungi</taxon>
        <taxon>Dikarya</taxon>
        <taxon>Basidiomycota</taxon>
        <taxon>Agaricomycotina</taxon>
        <taxon>Agaricomycetes</taxon>
        <taxon>Agaricomycetidae</taxon>
        <taxon>Agaricales</taxon>
        <taxon>Marasmiineae</taxon>
        <taxon>Mycenaceae</taxon>
        <taxon>Mycena</taxon>
    </lineage>
</organism>
<dbReference type="InterPro" id="IPR036047">
    <property type="entry name" value="F-box-like_dom_sf"/>
</dbReference>
<dbReference type="AlphaFoldDB" id="A0AAD7AK72"/>
<dbReference type="InterPro" id="IPR001810">
    <property type="entry name" value="F-box_dom"/>
</dbReference>
<sequence length="550" mass="61006">MLHLPVELVIAVLKYTPLSTIANLLSVSREWNNFCKVNESILYRNAAVFHGFISSSIVYSDLGTALSRRALAGVDDWKSFCYTQIRIQKSWRGEDHSFVTSHRSAGDRVHRIKVDEQKGFLIVTTSRGGLFVVDLYDDHVLWSLPEDYVHTYAHCEYGSGYLIFDRPGSFGEKEVWRIADDFETAQDSATSSIPDEKQQSISSWAETVHGLASRGHFRPWAVLRPPAVTRAFRFVYPTLLAATRNSLFVWDIPTGELVQIIRDTQISADGPGSTEGLGDMNYVEISSQIDGHAFICGSNALRAFSRTSGRCVLDVSSSQISYGKNTYSFIADGSHEQLGLPNSVLKPQPTSHHFAVRPTGHKRLIDEFIAVHVSACGSHLAALLASSRLIILPFFERVISGAVDIWDIALDIQTGSPVSVARYLAFENGRVAVATGTGLFVVSLDWESTLQSSAAPSISVHRAAWFNGPVALSCVSCLQMTPTGIFMNWDAGIQSNGGRDYREELFPERGFERIYTRSLSEEQRVIRLANGDDVVQLFDWSAGVFFRIQC</sequence>
<protein>
    <recommendedName>
        <fullName evidence="1">F-box domain-containing protein</fullName>
    </recommendedName>
</protein>
<reference evidence="2" key="1">
    <citation type="submission" date="2023-03" db="EMBL/GenBank/DDBJ databases">
        <title>Massive genome expansion in bonnet fungi (Mycena s.s.) driven by repeated elements and novel gene families across ecological guilds.</title>
        <authorList>
            <consortium name="Lawrence Berkeley National Laboratory"/>
            <person name="Harder C.B."/>
            <person name="Miyauchi S."/>
            <person name="Viragh M."/>
            <person name="Kuo A."/>
            <person name="Thoen E."/>
            <person name="Andreopoulos B."/>
            <person name="Lu D."/>
            <person name="Skrede I."/>
            <person name="Drula E."/>
            <person name="Henrissat B."/>
            <person name="Morin E."/>
            <person name="Kohler A."/>
            <person name="Barry K."/>
            <person name="LaButti K."/>
            <person name="Morin E."/>
            <person name="Salamov A."/>
            <person name="Lipzen A."/>
            <person name="Mereny Z."/>
            <person name="Hegedus B."/>
            <person name="Baldrian P."/>
            <person name="Stursova M."/>
            <person name="Weitz H."/>
            <person name="Taylor A."/>
            <person name="Grigoriev I.V."/>
            <person name="Nagy L.G."/>
            <person name="Martin F."/>
            <person name="Kauserud H."/>
        </authorList>
    </citation>
    <scope>NUCLEOTIDE SEQUENCE</scope>
    <source>
        <strain evidence="2">CBHHK002</strain>
    </source>
</reference>
<dbReference type="Pfam" id="PF00646">
    <property type="entry name" value="F-box"/>
    <property type="match status" value="1"/>
</dbReference>
<evidence type="ECO:0000313" key="3">
    <source>
        <dbReference type="Proteomes" id="UP001218218"/>
    </source>
</evidence>